<name>A0ABU1V8Y7_9BURK</name>
<evidence type="ECO:0000313" key="4">
    <source>
        <dbReference type="Proteomes" id="UP001265550"/>
    </source>
</evidence>
<accession>A0ABU1V8Y7</accession>
<feature type="region of interest" description="Disordered" evidence="1">
    <location>
        <begin position="1413"/>
        <end position="1447"/>
    </location>
</feature>
<keyword evidence="4" id="KW-1185">Reference proteome</keyword>
<proteinExistence type="predicted"/>
<feature type="compositionally biased region" description="Polar residues" evidence="1">
    <location>
        <begin position="1438"/>
        <end position="1447"/>
    </location>
</feature>
<organism evidence="3 4">
    <name type="scientific">Hydrogenophaga laconesensis</name>
    <dbReference type="NCBI Taxonomy" id="1805971"/>
    <lineage>
        <taxon>Bacteria</taxon>
        <taxon>Pseudomonadati</taxon>
        <taxon>Pseudomonadota</taxon>
        <taxon>Betaproteobacteria</taxon>
        <taxon>Burkholderiales</taxon>
        <taxon>Comamonadaceae</taxon>
        <taxon>Hydrogenophaga</taxon>
    </lineage>
</organism>
<comment type="caution">
    <text evidence="3">The sequence shown here is derived from an EMBL/GenBank/DDBJ whole genome shotgun (WGS) entry which is preliminary data.</text>
</comment>
<gene>
    <name evidence="3" type="ORF">J2X09_001562</name>
</gene>
<dbReference type="SUPFAM" id="SSF48452">
    <property type="entry name" value="TPR-like"/>
    <property type="match status" value="1"/>
</dbReference>
<sequence>MCTRSTTCGGIRDGFRIVAIKFQTRVFGNNTDDLHCAIEDDYGAQGSVRLQMKRTLRASANDKAFKEAVGLAWLDFKAPNFRPGQDFFNVIYDVESTTKMAGAMELAREAVRSISASDWLLKATAAQFSNPGRRSALKAIRAVVDEYNKAVVADEELFGFMQHMQFLHEDLGNDETAVAKTLQQLIDVATRADGRLPLPPSAVWAKLIAACVDLNSNAGQVDASNLAAIIGADLDYRFKSFRLRLSLATPQASAPFASALPSIAPTLQVAISSASPAGSTLSAAGDLVPAGRDTSADKLVTKMLDHVGDLIKACRFSDAKAELERIKRDTEEHTLDAHQQARWYSMYGTCVWTVDDDEATAADAFLKAADLYEDDDKLAAARIRGLLLKGEFEQALVVAERTRERFPDSLAVWVAWSNARISSGAAIERADIPQAHLDKSVAYQMLAFSLAKRGDVQGALEAALDGVKQSDATFFNREATLRYALDLAASSPVNVAYRVAPAPALAMLTRATEEFEPRDAKLWTAQIPEALTAATRHLAYAYLLLGKPATALAVVDEAGKYPVQASALVRPRIEALRELNRASEALEYGAPLLQTMPIDALVSYAQTAADQEDMERLKLVTDVGRKRLAEDETGRLGETLQVMQWEVLLGQGKPADIVAQLTDQGVLQIESVPLLVVGARALLQTKNAEAAKQFTDKAVAVADASDDPANHYLVAQLMMRSRRYAEAAARYERFLPVGGLSELHSNLLLCYLRTGLRAKARDLLASFPESWRGDRMTRHLAMELGQQAGDWALLQSVVSAQLQDEGHLAKSWLFSLMVAAHHEQDLVDQLASEIPEVLQGTIAELTQVASAELRHKQLERGSSRLYRMWRMNMGSVDASAALHAAIAFAPERIQRLHDTPDVVAPGTSVLLTDASGASRWKTIDPVDIPDLPTTEEFLRPESPEAAALVGKKVGDAFTASSRFGLQYEFTVKAIQTSYWRVLNLASEALHAPVAPSKHLVSMPLPEDDNGQPDVRPVLRQLERKEADANRRFKLYQDQTLTLGMLARMLGTDVIDIVRGWPEDGPLLQVGGGEIQERTAAVKNLESARPLLVDLSALTELALVEQLGLLAFAPNRPLVTSATRDAALQKLAESQILKPVGVAFSREGKLGFTEYTPEARQREEDFLRAILDAIERHCELVPAYGPPLPPEHLLKLATVVSHEDHAVLSAALERGAMLFSLDLRLRNLASVFGLVTCWPQVFLMHNIGTQLSLRDYSVAVLTMFLRRRDFISLNVHDLHVLADQGELWLTAGVNRMRHQLALPTSDFGKAWKVVKEFLATLYGRGQCEFGVVLELFSYLLEPLLHHPRCPENFAQQAAEQLGEAIDVENGQHALRLMAFSNLTKARLKNKGMTDVTVRAQVVYCSAPPALRHGLGTGDNPLADVTQPRAATPAPDEAETSLTRPTEQD</sequence>
<evidence type="ECO:0000313" key="3">
    <source>
        <dbReference type="EMBL" id="MDR7093830.1"/>
    </source>
</evidence>
<dbReference type="EMBL" id="JAVDWE010000003">
    <property type="protein sequence ID" value="MDR7093830.1"/>
    <property type="molecule type" value="Genomic_DNA"/>
</dbReference>
<dbReference type="Pfam" id="PF20698">
    <property type="entry name" value="PIN-TPR-GreABC"/>
    <property type="match status" value="1"/>
</dbReference>
<evidence type="ECO:0000259" key="2">
    <source>
        <dbReference type="Pfam" id="PF20698"/>
    </source>
</evidence>
<dbReference type="InterPro" id="IPR048987">
    <property type="entry name" value="PIN-TPR-GreABC"/>
</dbReference>
<feature type="domain" description="PIN" evidence="2">
    <location>
        <begin position="1091"/>
        <end position="1229"/>
    </location>
</feature>
<dbReference type="InterPro" id="IPR011990">
    <property type="entry name" value="TPR-like_helical_dom_sf"/>
</dbReference>
<reference evidence="3 4" key="1">
    <citation type="submission" date="2023-07" db="EMBL/GenBank/DDBJ databases">
        <title>Sorghum-associated microbial communities from plants grown in Nebraska, USA.</title>
        <authorList>
            <person name="Schachtman D."/>
        </authorList>
    </citation>
    <scope>NUCLEOTIDE SEQUENCE [LARGE SCALE GENOMIC DNA]</scope>
    <source>
        <strain evidence="3 4">BE240</strain>
    </source>
</reference>
<protein>
    <submittedName>
        <fullName evidence="3">Tetratricopeptide (TPR) repeat protein</fullName>
    </submittedName>
</protein>
<dbReference type="Gene3D" id="1.25.40.10">
    <property type="entry name" value="Tetratricopeptide repeat domain"/>
    <property type="match status" value="2"/>
</dbReference>
<dbReference type="RefSeq" id="WP_204732305.1">
    <property type="nucleotide sequence ID" value="NZ_JAVDWE010000003.1"/>
</dbReference>
<dbReference type="Proteomes" id="UP001265550">
    <property type="component" value="Unassembled WGS sequence"/>
</dbReference>
<evidence type="ECO:0000256" key="1">
    <source>
        <dbReference type="SAM" id="MobiDB-lite"/>
    </source>
</evidence>